<dbReference type="InterPro" id="IPR008927">
    <property type="entry name" value="6-PGluconate_DH-like_C_sf"/>
</dbReference>
<keyword evidence="6" id="KW-0443">Lipid metabolism</keyword>
<evidence type="ECO:0000256" key="8">
    <source>
        <dbReference type="PIRSR" id="PIRSR000105-1"/>
    </source>
</evidence>
<protein>
    <submittedName>
        <fullName evidence="11">3-hydroxyacyl-CoA dehydrogenase</fullName>
        <ecNumber evidence="11">1.1.1.35</ecNumber>
    </submittedName>
</protein>
<evidence type="ECO:0000259" key="9">
    <source>
        <dbReference type="Pfam" id="PF00725"/>
    </source>
</evidence>
<keyword evidence="5" id="KW-0520">NAD</keyword>
<evidence type="ECO:0000256" key="1">
    <source>
        <dbReference type="ARBA" id="ARBA00005005"/>
    </source>
</evidence>
<feature type="domain" description="3-hydroxyacyl-CoA dehydrogenase NAD binding" evidence="10">
    <location>
        <begin position="16"/>
        <end position="195"/>
    </location>
</feature>
<dbReference type="InterPro" id="IPR006108">
    <property type="entry name" value="3HC_DH_C"/>
</dbReference>
<evidence type="ECO:0000256" key="6">
    <source>
        <dbReference type="ARBA" id="ARBA00023098"/>
    </source>
</evidence>
<keyword evidence="12" id="KW-1185">Reference proteome</keyword>
<dbReference type="RefSeq" id="WP_153683844.1">
    <property type="nucleotide sequence ID" value="NZ_WJIF01000002.1"/>
</dbReference>
<sequence>MTAQSVRTQSETALQNVTVLGTGVLGSQIAFQTAFHGHPVVAYDISDDALAAAKDRFAKLADTYRAEVDGGASGGADAALARIRLSSDLADAVKDADLVIEAVPENPAIKADTYAKLAAVAPEHTVFGTNSSTLLPSTLAPSTGRPAKFLALHYANRVWQHNTAEVMGTEWTDPEVYRRVVEFAESTGMVPIEIKKEKAGYLLNSLLVPFLQAAGELLVDGIAEPEAIDQTWRIGTGAPMGPFQIYDVVGLTTAYNISMMGDAKQQAFAKLIKERYIDQGKLGVATGEGFYQYG</sequence>
<dbReference type="SUPFAM" id="SSF48179">
    <property type="entry name" value="6-phosphogluconate dehydrogenase C-terminal domain-like"/>
    <property type="match status" value="1"/>
</dbReference>
<dbReference type="Pfam" id="PF02737">
    <property type="entry name" value="3HCDH_N"/>
    <property type="match status" value="1"/>
</dbReference>
<comment type="pathway">
    <text evidence="2">Lipid metabolism; butanoate metabolism.</text>
</comment>
<dbReference type="PANTHER" id="PTHR43561">
    <property type="match status" value="1"/>
</dbReference>
<comment type="caution">
    <text evidence="11">The sequence shown here is derived from an EMBL/GenBank/DDBJ whole genome shotgun (WGS) entry which is preliminary data.</text>
</comment>
<dbReference type="InterPro" id="IPR006176">
    <property type="entry name" value="3-OHacyl-CoA_DH_NAD-bd"/>
</dbReference>
<comment type="pathway">
    <text evidence="1">Lipid metabolism; fatty acid beta-oxidation.</text>
</comment>
<organism evidence="11 12">
    <name type="scientific">Agromyces agglutinans</name>
    <dbReference type="NCBI Taxonomy" id="2662258"/>
    <lineage>
        <taxon>Bacteria</taxon>
        <taxon>Bacillati</taxon>
        <taxon>Actinomycetota</taxon>
        <taxon>Actinomycetes</taxon>
        <taxon>Micrococcales</taxon>
        <taxon>Microbacteriaceae</taxon>
        <taxon>Agromyces</taxon>
    </lineage>
</organism>
<reference evidence="11 12" key="1">
    <citation type="submission" date="2019-10" db="EMBL/GenBank/DDBJ databases">
        <authorList>
            <person name="Nie G."/>
            <person name="Ming H."/>
            <person name="Yi B."/>
        </authorList>
    </citation>
    <scope>NUCLEOTIDE SEQUENCE [LARGE SCALE GENOMIC DNA]</scope>
    <source>
        <strain evidence="11 12">CFH 90414</strain>
    </source>
</reference>
<keyword evidence="4 11" id="KW-0560">Oxidoreductase</keyword>
<name>A0A6I2F9P9_9MICO</name>
<evidence type="ECO:0000256" key="5">
    <source>
        <dbReference type="ARBA" id="ARBA00023027"/>
    </source>
</evidence>
<dbReference type="NCBIfam" id="NF006143">
    <property type="entry name" value="PRK08293.1"/>
    <property type="match status" value="1"/>
</dbReference>
<feature type="site" description="Important for catalytic activity" evidence="8">
    <location>
        <position position="153"/>
    </location>
</feature>
<feature type="domain" description="3-hydroxyacyl-CoA dehydrogenase C-terminal" evidence="9">
    <location>
        <begin position="200"/>
        <end position="293"/>
    </location>
</feature>
<dbReference type="PANTHER" id="PTHR43561:SF3">
    <property type="entry name" value="HYDROXYACYL-COENZYME A DEHYDROGENASE, MITOCHONDRIAL"/>
    <property type="match status" value="1"/>
</dbReference>
<keyword evidence="3" id="KW-0276">Fatty acid metabolism</keyword>
<dbReference type="SUPFAM" id="SSF51735">
    <property type="entry name" value="NAD(P)-binding Rossmann-fold domains"/>
    <property type="match status" value="1"/>
</dbReference>
<dbReference type="InterPro" id="IPR036291">
    <property type="entry name" value="NAD(P)-bd_dom_sf"/>
</dbReference>
<dbReference type="EMBL" id="WJIF01000002">
    <property type="protein sequence ID" value="MRG59440.1"/>
    <property type="molecule type" value="Genomic_DNA"/>
</dbReference>
<dbReference type="GO" id="GO:0006635">
    <property type="term" value="P:fatty acid beta-oxidation"/>
    <property type="evidence" value="ECO:0007669"/>
    <property type="project" value="TreeGrafter"/>
</dbReference>
<evidence type="ECO:0000259" key="10">
    <source>
        <dbReference type="Pfam" id="PF02737"/>
    </source>
</evidence>
<proteinExistence type="predicted"/>
<evidence type="ECO:0000313" key="12">
    <source>
        <dbReference type="Proteomes" id="UP000431080"/>
    </source>
</evidence>
<dbReference type="InterPro" id="IPR052242">
    <property type="entry name" value="Mito_3-hydroxyacyl-CoA_DH"/>
</dbReference>
<dbReference type="GO" id="GO:0003857">
    <property type="term" value="F:(3S)-3-hydroxyacyl-CoA dehydrogenase (NAD+) activity"/>
    <property type="evidence" value="ECO:0007669"/>
    <property type="project" value="UniProtKB-EC"/>
</dbReference>
<dbReference type="AlphaFoldDB" id="A0A6I2F9P9"/>
<gene>
    <name evidence="11" type="ORF">GE115_06070</name>
</gene>
<evidence type="ECO:0000256" key="7">
    <source>
        <dbReference type="ARBA" id="ARBA00049556"/>
    </source>
</evidence>
<evidence type="ECO:0000256" key="3">
    <source>
        <dbReference type="ARBA" id="ARBA00022832"/>
    </source>
</evidence>
<dbReference type="Proteomes" id="UP000431080">
    <property type="component" value="Unassembled WGS sequence"/>
</dbReference>
<evidence type="ECO:0000256" key="4">
    <source>
        <dbReference type="ARBA" id="ARBA00023002"/>
    </source>
</evidence>
<comment type="catalytic activity">
    <reaction evidence="7">
        <text>a (3S)-3-hydroxyacyl-CoA + NAD(+) = a 3-oxoacyl-CoA + NADH + H(+)</text>
        <dbReference type="Rhea" id="RHEA:22432"/>
        <dbReference type="ChEBI" id="CHEBI:15378"/>
        <dbReference type="ChEBI" id="CHEBI:57318"/>
        <dbReference type="ChEBI" id="CHEBI:57540"/>
        <dbReference type="ChEBI" id="CHEBI:57945"/>
        <dbReference type="ChEBI" id="CHEBI:90726"/>
        <dbReference type="EC" id="1.1.1.35"/>
    </reaction>
</comment>
<dbReference type="GO" id="GO:0070403">
    <property type="term" value="F:NAD+ binding"/>
    <property type="evidence" value="ECO:0007669"/>
    <property type="project" value="InterPro"/>
</dbReference>
<dbReference type="Pfam" id="PF00725">
    <property type="entry name" value="3HCDH"/>
    <property type="match status" value="1"/>
</dbReference>
<dbReference type="InterPro" id="IPR022694">
    <property type="entry name" value="3-OHacyl-CoA_DH"/>
</dbReference>
<dbReference type="InterPro" id="IPR013328">
    <property type="entry name" value="6PGD_dom2"/>
</dbReference>
<dbReference type="EC" id="1.1.1.35" evidence="11"/>
<dbReference type="Gene3D" id="3.40.50.720">
    <property type="entry name" value="NAD(P)-binding Rossmann-like Domain"/>
    <property type="match status" value="1"/>
</dbReference>
<evidence type="ECO:0000256" key="2">
    <source>
        <dbReference type="ARBA" id="ARBA00005086"/>
    </source>
</evidence>
<evidence type="ECO:0000313" key="11">
    <source>
        <dbReference type="EMBL" id="MRG59440.1"/>
    </source>
</evidence>
<accession>A0A6I2F9P9</accession>
<dbReference type="PIRSF" id="PIRSF000105">
    <property type="entry name" value="HCDH"/>
    <property type="match status" value="1"/>
</dbReference>
<dbReference type="Gene3D" id="1.10.1040.10">
    <property type="entry name" value="N-(1-d-carboxylethyl)-l-norvaline Dehydrogenase, domain 2"/>
    <property type="match status" value="1"/>
</dbReference>